<gene>
    <name evidence="10" type="ORF">ACFOWS_12350</name>
</gene>
<feature type="modified residue" description="4-aspartylphosphate" evidence="6">
    <location>
        <position position="614"/>
    </location>
</feature>
<feature type="transmembrane region" description="Helical" evidence="7">
    <location>
        <begin position="277"/>
        <end position="297"/>
    </location>
</feature>
<dbReference type="PANTHER" id="PTHR43047:SF64">
    <property type="entry name" value="HISTIDINE KINASE CONTAINING CHEY-HOMOLOGOUS RECEIVER DOMAIN AND PAS DOMAIN-RELATED"/>
    <property type="match status" value="1"/>
</dbReference>
<evidence type="ECO:0000256" key="4">
    <source>
        <dbReference type="ARBA" id="ARBA00022679"/>
    </source>
</evidence>
<dbReference type="GO" id="GO:0016301">
    <property type="term" value="F:kinase activity"/>
    <property type="evidence" value="ECO:0007669"/>
    <property type="project" value="UniProtKB-KW"/>
</dbReference>
<feature type="domain" description="Response regulatory" evidence="9">
    <location>
        <begin position="566"/>
        <end position="682"/>
    </location>
</feature>
<evidence type="ECO:0000256" key="3">
    <source>
        <dbReference type="ARBA" id="ARBA00022553"/>
    </source>
</evidence>
<dbReference type="InterPro" id="IPR005467">
    <property type="entry name" value="His_kinase_dom"/>
</dbReference>
<keyword evidence="4" id="KW-0808">Transferase</keyword>
<dbReference type="PROSITE" id="PS51257">
    <property type="entry name" value="PROKAR_LIPOPROTEIN"/>
    <property type="match status" value="1"/>
</dbReference>
<dbReference type="PANTHER" id="PTHR43047">
    <property type="entry name" value="TWO-COMPONENT HISTIDINE PROTEIN KINASE"/>
    <property type="match status" value="1"/>
</dbReference>
<dbReference type="SUPFAM" id="SSF52172">
    <property type="entry name" value="CheY-like"/>
    <property type="match status" value="1"/>
</dbReference>
<dbReference type="Gene3D" id="1.20.120.160">
    <property type="entry name" value="HPT domain"/>
    <property type="match status" value="1"/>
</dbReference>
<dbReference type="SMART" id="SM00388">
    <property type="entry name" value="HisKA"/>
    <property type="match status" value="1"/>
</dbReference>
<keyword evidence="11" id="KW-1185">Reference proteome</keyword>
<evidence type="ECO:0000256" key="5">
    <source>
        <dbReference type="ARBA" id="ARBA00022777"/>
    </source>
</evidence>
<dbReference type="CDD" id="cd00156">
    <property type="entry name" value="REC"/>
    <property type="match status" value="1"/>
</dbReference>
<dbReference type="InterPro" id="IPR036097">
    <property type="entry name" value="HisK_dim/P_sf"/>
</dbReference>
<dbReference type="SMART" id="SM00387">
    <property type="entry name" value="HATPase_c"/>
    <property type="match status" value="1"/>
</dbReference>
<dbReference type="Gene3D" id="3.30.565.10">
    <property type="entry name" value="Histidine kinase-like ATPase, C-terminal domain"/>
    <property type="match status" value="1"/>
</dbReference>
<evidence type="ECO:0000256" key="6">
    <source>
        <dbReference type="PROSITE-ProRule" id="PRU00169"/>
    </source>
</evidence>
<dbReference type="PROSITE" id="PS50110">
    <property type="entry name" value="RESPONSE_REGULATORY"/>
    <property type="match status" value="1"/>
</dbReference>
<dbReference type="InterPro" id="IPR036641">
    <property type="entry name" value="HPT_dom_sf"/>
</dbReference>
<dbReference type="PRINTS" id="PR00344">
    <property type="entry name" value="BCTRLSENSOR"/>
</dbReference>
<dbReference type="InterPro" id="IPR001789">
    <property type="entry name" value="Sig_transdc_resp-reg_receiver"/>
</dbReference>
<evidence type="ECO:0000259" key="8">
    <source>
        <dbReference type="PROSITE" id="PS50109"/>
    </source>
</evidence>
<dbReference type="PROSITE" id="PS50109">
    <property type="entry name" value="HIS_KIN"/>
    <property type="match status" value="1"/>
</dbReference>
<dbReference type="CDD" id="cd00082">
    <property type="entry name" value="HisKA"/>
    <property type="match status" value="1"/>
</dbReference>
<dbReference type="Pfam" id="PF02518">
    <property type="entry name" value="HATPase_c"/>
    <property type="match status" value="1"/>
</dbReference>
<dbReference type="Gene3D" id="1.10.287.130">
    <property type="match status" value="1"/>
</dbReference>
<evidence type="ECO:0000256" key="1">
    <source>
        <dbReference type="ARBA" id="ARBA00000085"/>
    </source>
</evidence>
<dbReference type="Pfam" id="PF00512">
    <property type="entry name" value="HisKA"/>
    <property type="match status" value="1"/>
</dbReference>
<proteinExistence type="predicted"/>
<dbReference type="InterPro" id="IPR036890">
    <property type="entry name" value="HATPase_C_sf"/>
</dbReference>
<dbReference type="SMART" id="SM00448">
    <property type="entry name" value="REC"/>
    <property type="match status" value="1"/>
</dbReference>
<dbReference type="InterPro" id="IPR003661">
    <property type="entry name" value="HisK_dim/P_dom"/>
</dbReference>
<name>A0ABV8PL59_9FLAO</name>
<keyword evidence="7" id="KW-0472">Membrane</keyword>
<protein>
    <recommendedName>
        <fullName evidence="2">histidine kinase</fullName>
        <ecNumber evidence="2">2.7.13.3</ecNumber>
    </recommendedName>
</protein>
<comment type="catalytic activity">
    <reaction evidence="1">
        <text>ATP + protein L-histidine = ADP + protein N-phospho-L-histidine.</text>
        <dbReference type="EC" id="2.7.13.3"/>
    </reaction>
</comment>
<keyword evidence="7" id="KW-0812">Transmembrane</keyword>
<evidence type="ECO:0000256" key="2">
    <source>
        <dbReference type="ARBA" id="ARBA00012438"/>
    </source>
</evidence>
<comment type="caution">
    <text evidence="10">The sequence shown here is derived from an EMBL/GenBank/DDBJ whole genome shotgun (WGS) entry which is preliminary data.</text>
</comment>
<dbReference type="RefSeq" id="WP_379764963.1">
    <property type="nucleotide sequence ID" value="NZ_JBHSCL010000007.1"/>
</dbReference>
<dbReference type="EC" id="2.7.13.3" evidence="2"/>
<evidence type="ECO:0000256" key="7">
    <source>
        <dbReference type="SAM" id="Phobius"/>
    </source>
</evidence>
<reference evidence="11" key="1">
    <citation type="journal article" date="2019" name="Int. J. Syst. Evol. Microbiol.">
        <title>The Global Catalogue of Microorganisms (GCM) 10K type strain sequencing project: providing services to taxonomists for standard genome sequencing and annotation.</title>
        <authorList>
            <consortium name="The Broad Institute Genomics Platform"/>
            <consortium name="The Broad Institute Genome Sequencing Center for Infectious Disease"/>
            <person name="Wu L."/>
            <person name="Ma J."/>
        </authorList>
    </citation>
    <scope>NUCLEOTIDE SEQUENCE [LARGE SCALE GENOMIC DNA]</scope>
    <source>
        <strain evidence="11">CGMCC 1.15774</strain>
    </source>
</reference>
<evidence type="ECO:0000313" key="11">
    <source>
        <dbReference type="Proteomes" id="UP001595841"/>
    </source>
</evidence>
<dbReference type="EMBL" id="JBHSCL010000007">
    <property type="protein sequence ID" value="MFC4220934.1"/>
    <property type="molecule type" value="Genomic_DNA"/>
</dbReference>
<dbReference type="InterPro" id="IPR004358">
    <property type="entry name" value="Sig_transdc_His_kin-like_C"/>
</dbReference>
<dbReference type="Pfam" id="PF00072">
    <property type="entry name" value="Response_reg"/>
    <property type="match status" value="1"/>
</dbReference>
<evidence type="ECO:0000313" key="10">
    <source>
        <dbReference type="EMBL" id="MFC4220934.1"/>
    </source>
</evidence>
<keyword evidence="5 10" id="KW-0418">Kinase</keyword>
<feature type="domain" description="Histidine kinase" evidence="8">
    <location>
        <begin position="330"/>
        <end position="546"/>
    </location>
</feature>
<keyword evidence="3 6" id="KW-0597">Phosphoprotein</keyword>
<dbReference type="InterPro" id="IPR011006">
    <property type="entry name" value="CheY-like_superfamily"/>
</dbReference>
<accession>A0ABV8PL59</accession>
<dbReference type="Gene3D" id="3.40.50.2300">
    <property type="match status" value="1"/>
</dbReference>
<dbReference type="Proteomes" id="UP001595841">
    <property type="component" value="Unassembled WGS sequence"/>
</dbReference>
<keyword evidence="7" id="KW-1133">Transmembrane helix</keyword>
<dbReference type="SUPFAM" id="SSF47226">
    <property type="entry name" value="Histidine-containing phosphotransfer domain, HPT domain"/>
    <property type="match status" value="1"/>
</dbReference>
<evidence type="ECO:0000259" key="9">
    <source>
        <dbReference type="PROSITE" id="PS50110"/>
    </source>
</evidence>
<sequence>MDRKSKRKFTLKIISSYLVLGLLACLAAAFIYSEFKSYTASQNKEDDSLKLVKTNVLLTNLYEAENLSKLALQTKKTKDLRVYSQKVDSINVLIDSLKPLIDNKAGTQVAKLDSVQRLLQQKVYNSAELRKLKVENENSTSIDSILEAFHKMEVDMGRITPENFVPNFNQLSAENQESIRKYVAILNKNIPDPNGNTNANNIDSILQVSKSILNKAKVENAALERSMFQKELEIYRTDLELSQKMRSIISTFERDIVQKAFRDNLQQQQILRRSTRLAGGAIVLGLLIVIIFTFLISQDFWKIQRYRDQLEREKKNSESLLKSREQLIATVSHDLRTPLNTISGYTELMEHSGLNEKQQKYLKNVKSASGYVENLVNDLLDFSKLEAGKIHLDKVPFVLSTLIEDAALHFREIHSKKGVELRLDISEALDKPIISDPFRIRQILTNIIGNAFKFTHEGFVKIDCYVKGNKVIIKVADTGIGIEREKQELIFKEFTQAGNDTEKKYGGYGLGLTISKKLTELLGGNLLLESEKNKGSTFTLSLPLEFSSTPLPHKVPEKRGVQKKLSMLILDDDENMLGLLEEICQVNKIEVRTFNHYSKLTEATPEAYDVILTDIQMPGKDGFEVMEKLKRNRIANYKGQPVIAMTGQKVKDKTPYLKAGFIDVLQKPFSSDTLLSILSKVNGNVESPQHETHLKEEIPKPTSNLFNTESIVSFLEDTHAVMEVLEVFMKSTHKNMEFITLAVEENDADEIRSISHKMLPMFRQLEVHGIIPILERLEHLDGDAHNKKVFSDVTQLKKKVLQLEKAITGYLARLSVGSD</sequence>
<organism evidence="10 11">
    <name type="scientific">Flagellimonas marina</name>
    <dbReference type="NCBI Taxonomy" id="1775168"/>
    <lineage>
        <taxon>Bacteria</taxon>
        <taxon>Pseudomonadati</taxon>
        <taxon>Bacteroidota</taxon>
        <taxon>Flavobacteriia</taxon>
        <taxon>Flavobacteriales</taxon>
        <taxon>Flavobacteriaceae</taxon>
        <taxon>Flagellimonas</taxon>
    </lineage>
</organism>
<dbReference type="SUPFAM" id="SSF55874">
    <property type="entry name" value="ATPase domain of HSP90 chaperone/DNA topoisomerase II/histidine kinase"/>
    <property type="match status" value="1"/>
</dbReference>
<dbReference type="SUPFAM" id="SSF47384">
    <property type="entry name" value="Homodimeric domain of signal transducing histidine kinase"/>
    <property type="match status" value="1"/>
</dbReference>
<dbReference type="InterPro" id="IPR003594">
    <property type="entry name" value="HATPase_dom"/>
</dbReference>